<protein>
    <submittedName>
        <fullName evidence="1">Uncharacterized protein</fullName>
    </submittedName>
</protein>
<dbReference type="EMBL" id="SRLO01012193">
    <property type="protein sequence ID" value="TNN25567.1"/>
    <property type="molecule type" value="Genomic_DNA"/>
</dbReference>
<keyword evidence="2" id="KW-1185">Reference proteome</keyword>
<name>A0A4Z2E9M4_9TELE</name>
<evidence type="ECO:0000313" key="2">
    <source>
        <dbReference type="Proteomes" id="UP000314294"/>
    </source>
</evidence>
<comment type="caution">
    <text evidence="1">The sequence shown here is derived from an EMBL/GenBank/DDBJ whole genome shotgun (WGS) entry which is preliminary data.</text>
</comment>
<sequence>MTRRDDLWRRRGDGVEGGDEIRSAVVRETENRCEIVAFIE</sequence>
<reference evidence="1 2" key="1">
    <citation type="submission" date="2019-03" db="EMBL/GenBank/DDBJ databases">
        <title>First draft genome of Liparis tanakae, snailfish: a comprehensive survey of snailfish specific genes.</title>
        <authorList>
            <person name="Kim W."/>
            <person name="Song I."/>
            <person name="Jeong J.-H."/>
            <person name="Kim D."/>
            <person name="Kim S."/>
            <person name="Ryu S."/>
            <person name="Song J.Y."/>
            <person name="Lee S.K."/>
        </authorList>
    </citation>
    <scope>NUCLEOTIDE SEQUENCE [LARGE SCALE GENOMIC DNA]</scope>
    <source>
        <tissue evidence="1">Muscle</tissue>
    </source>
</reference>
<dbReference type="Proteomes" id="UP000314294">
    <property type="component" value="Unassembled WGS sequence"/>
</dbReference>
<proteinExistence type="predicted"/>
<gene>
    <name evidence="1" type="ORF">EYF80_064302</name>
</gene>
<dbReference type="AlphaFoldDB" id="A0A4Z2E9M4"/>
<organism evidence="1 2">
    <name type="scientific">Liparis tanakae</name>
    <name type="common">Tanaka's snailfish</name>
    <dbReference type="NCBI Taxonomy" id="230148"/>
    <lineage>
        <taxon>Eukaryota</taxon>
        <taxon>Metazoa</taxon>
        <taxon>Chordata</taxon>
        <taxon>Craniata</taxon>
        <taxon>Vertebrata</taxon>
        <taxon>Euteleostomi</taxon>
        <taxon>Actinopterygii</taxon>
        <taxon>Neopterygii</taxon>
        <taxon>Teleostei</taxon>
        <taxon>Neoteleostei</taxon>
        <taxon>Acanthomorphata</taxon>
        <taxon>Eupercaria</taxon>
        <taxon>Perciformes</taxon>
        <taxon>Cottioidei</taxon>
        <taxon>Cottales</taxon>
        <taxon>Liparidae</taxon>
        <taxon>Liparis</taxon>
    </lineage>
</organism>
<accession>A0A4Z2E9M4</accession>
<evidence type="ECO:0000313" key="1">
    <source>
        <dbReference type="EMBL" id="TNN25567.1"/>
    </source>
</evidence>